<evidence type="ECO:0000313" key="1">
    <source>
        <dbReference type="EMBL" id="RGE70420.1"/>
    </source>
</evidence>
<protein>
    <submittedName>
        <fullName evidence="1">Uncharacterized protein</fullName>
    </submittedName>
</protein>
<comment type="caution">
    <text evidence="1">The sequence shown here is derived from an EMBL/GenBank/DDBJ whole genome shotgun (WGS) entry which is preliminary data.</text>
</comment>
<sequence>MTLQFIGEYRPHTELPNLRGLHVIELKDFDLTGLAAVHPHLKELRLWGAPGNLGNFSAVGGFRELTNLSTFDLFGFGAADIPTPEQVPELRWFWMTSLPETAAKAAKQLWKSKPGMDLRITKARKPEWLAQNLDNPFRGWDGAEHIPAAAAKKAANQYRKTRSQLMKLAAEPGEDAQAQAMDAVTAYTQTFNKMGFIETEERDEIYMALRGILDALPGDTLQKDSLIEKFDELRDF</sequence>
<dbReference type="AlphaFoldDB" id="A0A3E3ITN3"/>
<proteinExistence type="predicted"/>
<accession>A0A3E3ITN3</accession>
<dbReference type="EMBL" id="QVME01000001">
    <property type="protein sequence ID" value="RGE70420.1"/>
    <property type="molecule type" value="Genomic_DNA"/>
</dbReference>
<dbReference type="Proteomes" id="UP000260828">
    <property type="component" value="Unassembled WGS sequence"/>
</dbReference>
<organism evidence="1 2">
    <name type="scientific">Anaerotruncus colihominis</name>
    <dbReference type="NCBI Taxonomy" id="169435"/>
    <lineage>
        <taxon>Bacteria</taxon>
        <taxon>Bacillati</taxon>
        <taxon>Bacillota</taxon>
        <taxon>Clostridia</taxon>
        <taxon>Eubacteriales</taxon>
        <taxon>Oscillospiraceae</taxon>
        <taxon>Anaerotruncus</taxon>
    </lineage>
</organism>
<gene>
    <name evidence="1" type="ORF">DXC40_05080</name>
</gene>
<evidence type="ECO:0000313" key="2">
    <source>
        <dbReference type="Proteomes" id="UP000260828"/>
    </source>
</evidence>
<reference evidence="1 2" key="1">
    <citation type="submission" date="2018-08" db="EMBL/GenBank/DDBJ databases">
        <title>A genome reference for cultivated species of the human gut microbiota.</title>
        <authorList>
            <person name="Zou Y."/>
            <person name="Xue W."/>
            <person name="Luo G."/>
        </authorList>
    </citation>
    <scope>NUCLEOTIDE SEQUENCE [LARGE SCALE GENOMIC DNA]</scope>
    <source>
        <strain evidence="1 2">TF05-12AC</strain>
    </source>
</reference>
<name>A0A3E3ITN3_9FIRM</name>